<evidence type="ECO:0000313" key="3">
    <source>
        <dbReference type="EMBL" id="EED15389.1"/>
    </source>
</evidence>
<dbReference type="OrthoDB" id="269227at2759"/>
<dbReference type="Gene3D" id="1.50.10.10">
    <property type="match status" value="1"/>
</dbReference>
<dbReference type="VEuPathDB" id="FungiDB:TSTA_048310"/>
<dbReference type="EMBL" id="EQ962657">
    <property type="protein sequence ID" value="EED15389.1"/>
    <property type="molecule type" value="Genomic_DNA"/>
</dbReference>
<dbReference type="PhylomeDB" id="B8MKN4"/>
<dbReference type="GO" id="GO:0003824">
    <property type="term" value="F:catalytic activity"/>
    <property type="evidence" value="ECO:0007669"/>
    <property type="project" value="UniProtKB-ARBA"/>
</dbReference>
<feature type="chain" id="PRO_5002875184" description="DUF5703 domain-containing protein" evidence="1">
    <location>
        <begin position="23"/>
        <end position="782"/>
    </location>
</feature>
<evidence type="ECO:0000256" key="1">
    <source>
        <dbReference type="SAM" id="SignalP"/>
    </source>
</evidence>
<name>B8MKN4_TALSN</name>
<dbReference type="OMA" id="FPAFWGP"/>
<dbReference type="InterPro" id="IPR043757">
    <property type="entry name" value="DUF5703_N"/>
</dbReference>
<dbReference type="STRING" id="441959.B8MKN4"/>
<reference evidence="4" key="1">
    <citation type="journal article" date="2015" name="Genome Announc.">
        <title>Genome sequence of the AIDS-associated pathogen Penicillium marneffei (ATCC18224) and its near taxonomic relative Talaromyces stipitatus (ATCC10500).</title>
        <authorList>
            <person name="Nierman W.C."/>
            <person name="Fedorova-Abrams N.D."/>
            <person name="Andrianopoulos A."/>
        </authorList>
    </citation>
    <scope>NUCLEOTIDE SEQUENCE [LARGE SCALE GENOMIC DNA]</scope>
    <source>
        <strain evidence="4">ATCC 10500 / CBS 375.48 / QM 6759 / NRRL 1006</strain>
    </source>
</reference>
<protein>
    <recommendedName>
        <fullName evidence="2">DUF5703 domain-containing protein</fullName>
    </recommendedName>
</protein>
<feature type="domain" description="DUF5703" evidence="2">
    <location>
        <begin position="32"/>
        <end position="318"/>
    </location>
</feature>
<dbReference type="eggNOG" id="ENOG502S39Q">
    <property type="taxonomic scope" value="Eukaryota"/>
</dbReference>
<dbReference type="InParanoid" id="B8MKN4"/>
<proteinExistence type="predicted"/>
<dbReference type="GeneID" id="8107013"/>
<feature type="signal peptide" evidence="1">
    <location>
        <begin position="1"/>
        <end position="22"/>
    </location>
</feature>
<organism evidence="3 4">
    <name type="scientific">Talaromyces stipitatus (strain ATCC 10500 / CBS 375.48 / QM 6759 / NRRL 1006)</name>
    <name type="common">Penicillium stipitatum</name>
    <dbReference type="NCBI Taxonomy" id="441959"/>
    <lineage>
        <taxon>Eukaryota</taxon>
        <taxon>Fungi</taxon>
        <taxon>Dikarya</taxon>
        <taxon>Ascomycota</taxon>
        <taxon>Pezizomycotina</taxon>
        <taxon>Eurotiomycetes</taxon>
        <taxon>Eurotiomycetidae</taxon>
        <taxon>Eurotiales</taxon>
        <taxon>Trichocomaceae</taxon>
        <taxon>Talaromyces</taxon>
        <taxon>Talaromyces sect. Talaromyces</taxon>
    </lineage>
</organism>
<evidence type="ECO:0000313" key="4">
    <source>
        <dbReference type="Proteomes" id="UP000001745"/>
    </source>
</evidence>
<dbReference type="Proteomes" id="UP000001745">
    <property type="component" value="Unassembled WGS sequence"/>
</dbReference>
<dbReference type="RefSeq" id="XP_002485342.1">
    <property type="nucleotide sequence ID" value="XM_002485297.1"/>
</dbReference>
<evidence type="ECO:0000259" key="2">
    <source>
        <dbReference type="Pfam" id="PF18961"/>
    </source>
</evidence>
<dbReference type="InterPro" id="IPR012341">
    <property type="entry name" value="6hp_glycosidase-like_sf"/>
</dbReference>
<dbReference type="SUPFAM" id="SSF48208">
    <property type="entry name" value="Six-hairpin glycosidases"/>
    <property type="match status" value="1"/>
</dbReference>
<dbReference type="HOGENOM" id="CLU_009745_0_0_1"/>
<dbReference type="InterPro" id="IPR008928">
    <property type="entry name" value="6-hairpin_glycosidase_sf"/>
</dbReference>
<accession>B8MKN4</accession>
<keyword evidence="1" id="KW-0732">Signal</keyword>
<sequence>MGFFRRLASGTSLVYLTQSALAIQLPPGYDTVWTTQSNNSAGSMPVGGGDVGLNVWAEAGDILFYIAKSGAFDENNSLLKLGRVRLSMDPNPFEMNANSFEQHLNINDGYITFTGDNNTLIKLWVDTVTSGIHTEITSDNHLNLTAYFEAWRLTERPMGSGEEVQTSWGVNSVSEIPLPTQYPDKIDYRHNGVLSYHHNHDTPLTTFQISEQGLGDADPSSFFNPMKNNTFGAFMWSRQLHPGAITSGAYNGTNFTAYNLVSDRLSKSFKLYIGTEQSASTNIDQWAESFIKDALKMEMASQHNTIEWWNAFWDRSYIIINPDAGPDDSGFQVGKNYQYFRYMMACNAKGEYPTRFNGGLFTFDPSYVNPIWYPYTPDFRKWSGGTFTAQNQRLLYWPLLKTGDYDIMQQAFNFYQNILPTSRALGKLYFGLDVALTSEQIDNTGLPNVYEYNANVFSNSQTRDPVLYPAGIDFNDWLSWYQDTANEFVDMILQAKMYNGLDITPWKPFVEYQLAWFDEYYQQRNGLESNGTLIIYPGSGAETYKLAFNSASTVSGLRKTLSDLLSLNQNWSKGNATYYAQYLSRVPATPLHSCPGYSTLTCVAPALNYSFTENNEPTALYTVFPWGEYGLGQPTNLSYAINAYFNDTQSATYHGTYGWRQDQIWFARLGLTEEATANIISRLTDSTTYRFSAFKGPNYDWSPDINHYGSGAIGLQEMLMQTFALNNTQIRLLPAWPSEWTGYFKLQAPFSTVVTANITGPSVSNLVVVPASRLSDVVYGTE</sequence>
<dbReference type="AlphaFoldDB" id="B8MKN4"/>
<gene>
    <name evidence="3" type="ORF">TSTA_048310</name>
</gene>
<keyword evidence="4" id="KW-1185">Reference proteome</keyword>
<dbReference type="GO" id="GO:0005975">
    <property type="term" value="P:carbohydrate metabolic process"/>
    <property type="evidence" value="ECO:0007669"/>
    <property type="project" value="InterPro"/>
</dbReference>
<dbReference type="Pfam" id="PF18961">
    <property type="entry name" value="DUF5703_N"/>
    <property type="match status" value="1"/>
</dbReference>